<sequence>MSQRLTLRESQESLIHHCFSMKRRSWTRGGWKSTCCRYSSRIAMHGGITESKDAHQRCHQRAFCCEGCL</sequence>
<name>A0A0A9BKK8_ARUDO</name>
<dbReference type="AlphaFoldDB" id="A0A0A9BKK8"/>
<protein>
    <submittedName>
        <fullName evidence="1">Uncharacterized protein</fullName>
    </submittedName>
</protein>
<reference evidence="1" key="1">
    <citation type="submission" date="2014-09" db="EMBL/GenBank/DDBJ databases">
        <authorList>
            <person name="Magalhaes I.L.F."/>
            <person name="Oliveira U."/>
            <person name="Santos F.R."/>
            <person name="Vidigal T.H.D.A."/>
            <person name="Brescovit A.D."/>
            <person name="Santos A.J."/>
        </authorList>
    </citation>
    <scope>NUCLEOTIDE SEQUENCE</scope>
    <source>
        <tissue evidence="1">Shoot tissue taken approximately 20 cm above the soil surface</tissue>
    </source>
</reference>
<proteinExistence type="predicted"/>
<organism evidence="1">
    <name type="scientific">Arundo donax</name>
    <name type="common">Giant reed</name>
    <name type="synonym">Donax arundinaceus</name>
    <dbReference type="NCBI Taxonomy" id="35708"/>
    <lineage>
        <taxon>Eukaryota</taxon>
        <taxon>Viridiplantae</taxon>
        <taxon>Streptophyta</taxon>
        <taxon>Embryophyta</taxon>
        <taxon>Tracheophyta</taxon>
        <taxon>Spermatophyta</taxon>
        <taxon>Magnoliopsida</taxon>
        <taxon>Liliopsida</taxon>
        <taxon>Poales</taxon>
        <taxon>Poaceae</taxon>
        <taxon>PACMAD clade</taxon>
        <taxon>Arundinoideae</taxon>
        <taxon>Arundineae</taxon>
        <taxon>Arundo</taxon>
    </lineage>
</organism>
<evidence type="ECO:0000313" key="1">
    <source>
        <dbReference type="EMBL" id="JAD62668.1"/>
    </source>
</evidence>
<accession>A0A0A9BKK8</accession>
<dbReference type="EMBL" id="GBRH01235227">
    <property type="protein sequence ID" value="JAD62668.1"/>
    <property type="molecule type" value="Transcribed_RNA"/>
</dbReference>
<reference evidence="1" key="2">
    <citation type="journal article" date="2015" name="Data Brief">
        <title>Shoot transcriptome of the giant reed, Arundo donax.</title>
        <authorList>
            <person name="Barrero R.A."/>
            <person name="Guerrero F.D."/>
            <person name="Moolhuijzen P."/>
            <person name="Goolsby J.A."/>
            <person name="Tidwell J."/>
            <person name="Bellgard S.E."/>
            <person name="Bellgard M.I."/>
        </authorList>
    </citation>
    <scope>NUCLEOTIDE SEQUENCE</scope>
    <source>
        <tissue evidence="1">Shoot tissue taken approximately 20 cm above the soil surface</tissue>
    </source>
</reference>